<evidence type="ECO:0000259" key="9">
    <source>
        <dbReference type="PROSITE" id="PS50928"/>
    </source>
</evidence>
<evidence type="ECO:0000256" key="2">
    <source>
        <dbReference type="ARBA" id="ARBA00007069"/>
    </source>
</evidence>
<evidence type="ECO:0000313" key="10">
    <source>
        <dbReference type="EMBL" id="VAW19427.1"/>
    </source>
</evidence>
<organism evidence="10">
    <name type="scientific">hydrothermal vent metagenome</name>
    <dbReference type="NCBI Taxonomy" id="652676"/>
    <lineage>
        <taxon>unclassified sequences</taxon>
        <taxon>metagenomes</taxon>
        <taxon>ecological metagenomes</taxon>
    </lineage>
</organism>
<dbReference type="Gene3D" id="1.10.3720.10">
    <property type="entry name" value="MetI-like"/>
    <property type="match status" value="1"/>
</dbReference>
<dbReference type="AlphaFoldDB" id="A0A3B0U175"/>
<feature type="transmembrane region" description="Helical" evidence="8">
    <location>
        <begin position="102"/>
        <end position="123"/>
    </location>
</feature>
<feature type="transmembrane region" description="Helical" evidence="8">
    <location>
        <begin position="38"/>
        <end position="57"/>
    </location>
</feature>
<evidence type="ECO:0000256" key="7">
    <source>
        <dbReference type="ARBA" id="ARBA00023136"/>
    </source>
</evidence>
<name>A0A3B0U175_9ZZZZ</name>
<protein>
    <submittedName>
        <fullName evidence="10">ABC transporter of substrate X, permease subunit I</fullName>
    </submittedName>
</protein>
<dbReference type="SUPFAM" id="SSF161098">
    <property type="entry name" value="MetI-like"/>
    <property type="match status" value="1"/>
</dbReference>
<dbReference type="GO" id="GO:0005886">
    <property type="term" value="C:plasma membrane"/>
    <property type="evidence" value="ECO:0007669"/>
    <property type="project" value="UniProtKB-SubCell"/>
</dbReference>
<dbReference type="PANTHER" id="PTHR42929:SF1">
    <property type="entry name" value="INNER MEMBRANE ABC TRANSPORTER PERMEASE PROTEIN YDCU-RELATED"/>
    <property type="match status" value="1"/>
</dbReference>
<dbReference type="PANTHER" id="PTHR42929">
    <property type="entry name" value="INNER MEMBRANE ABC TRANSPORTER PERMEASE PROTEIN YDCU-RELATED-RELATED"/>
    <property type="match status" value="1"/>
</dbReference>
<feature type="transmembrane region" description="Helical" evidence="8">
    <location>
        <begin position="9"/>
        <end position="32"/>
    </location>
</feature>
<feature type="domain" description="ABC transmembrane type-1" evidence="9">
    <location>
        <begin position="65"/>
        <end position="271"/>
    </location>
</feature>
<dbReference type="InterPro" id="IPR035906">
    <property type="entry name" value="MetI-like_sf"/>
</dbReference>
<comment type="subcellular location">
    <subcellularLocation>
        <location evidence="1">Cell membrane</location>
        <topology evidence="1">Multi-pass membrane protein</topology>
    </subcellularLocation>
</comment>
<sequence length="285" mass="30770">MTWGKWLKVVLLLAPGLGLILVFIGMVIYIAIAQSFGYYNLSGNSAFSLAYWAKMLGRATYQRAIGYSLYVGVTSAFLSVALAYPLAIWLRRPFAGSNAISAILKAPLLVHGLVAAFLFINIISYNGIINQFMQWIGIWSGPHRLQNDSNAIGILVLQVWKNMPFALLLLTGAVRSISDDVLGAAADLGAGPFDRFRRIIAPLCVSATQAALIIIFINALGDFSFQIIAGPVNKQSLSQLMVFFKGYGRWNDAATVAVTLMGLAIAGSGIMALTSRFVLRGGRLS</sequence>
<keyword evidence="5 8" id="KW-0812">Transmembrane</keyword>
<reference evidence="10" key="1">
    <citation type="submission" date="2018-06" db="EMBL/GenBank/DDBJ databases">
        <authorList>
            <person name="Zhirakovskaya E."/>
        </authorList>
    </citation>
    <scope>NUCLEOTIDE SEQUENCE</scope>
</reference>
<dbReference type="CDD" id="cd06261">
    <property type="entry name" value="TM_PBP2"/>
    <property type="match status" value="1"/>
</dbReference>
<gene>
    <name evidence="10" type="ORF">MNBD_ALPHA12-2184</name>
</gene>
<feature type="transmembrane region" description="Helical" evidence="8">
    <location>
        <begin position="69"/>
        <end position="90"/>
    </location>
</feature>
<dbReference type="Pfam" id="PF00528">
    <property type="entry name" value="BPD_transp_1"/>
    <property type="match status" value="1"/>
</dbReference>
<keyword evidence="6 8" id="KW-1133">Transmembrane helix</keyword>
<feature type="transmembrane region" description="Helical" evidence="8">
    <location>
        <begin position="253"/>
        <end position="279"/>
    </location>
</feature>
<evidence type="ECO:0000256" key="5">
    <source>
        <dbReference type="ARBA" id="ARBA00022692"/>
    </source>
</evidence>
<keyword evidence="4" id="KW-1003">Cell membrane</keyword>
<evidence type="ECO:0000256" key="4">
    <source>
        <dbReference type="ARBA" id="ARBA00022475"/>
    </source>
</evidence>
<keyword evidence="3" id="KW-0813">Transport</keyword>
<comment type="similarity">
    <text evidence="2">Belongs to the binding-protein-dependent transport system permease family. CysTW subfamily.</text>
</comment>
<feature type="transmembrane region" description="Helical" evidence="8">
    <location>
        <begin position="199"/>
        <end position="221"/>
    </location>
</feature>
<dbReference type="InterPro" id="IPR000515">
    <property type="entry name" value="MetI-like"/>
</dbReference>
<dbReference type="EMBL" id="UOEO01000112">
    <property type="protein sequence ID" value="VAW19427.1"/>
    <property type="molecule type" value="Genomic_DNA"/>
</dbReference>
<proteinExistence type="inferred from homology"/>
<evidence type="ECO:0000256" key="8">
    <source>
        <dbReference type="SAM" id="Phobius"/>
    </source>
</evidence>
<dbReference type="PROSITE" id="PS50928">
    <property type="entry name" value="ABC_TM1"/>
    <property type="match status" value="1"/>
</dbReference>
<dbReference type="GO" id="GO:0055085">
    <property type="term" value="P:transmembrane transport"/>
    <property type="evidence" value="ECO:0007669"/>
    <property type="project" value="InterPro"/>
</dbReference>
<evidence type="ECO:0000256" key="1">
    <source>
        <dbReference type="ARBA" id="ARBA00004651"/>
    </source>
</evidence>
<evidence type="ECO:0000256" key="6">
    <source>
        <dbReference type="ARBA" id="ARBA00022989"/>
    </source>
</evidence>
<keyword evidence="7 8" id="KW-0472">Membrane</keyword>
<accession>A0A3B0U175</accession>
<evidence type="ECO:0000256" key="3">
    <source>
        <dbReference type="ARBA" id="ARBA00022448"/>
    </source>
</evidence>